<feature type="transmembrane region" description="Helical" evidence="8">
    <location>
        <begin position="136"/>
        <end position="159"/>
    </location>
</feature>
<sequence length="267" mass="28659">MELSARARRLVAAAAWLVALFLMLPGFVTIPVALNDTRFMAMPKDGLSLRHFETLFTDAGWLSSFADSATIAASATVLAVFLGTLCAIGLWRIGGRIGAICGAIAVTPMIMPPVVSALAMYRLWVELYLYDTWPGVVIAHTIIALPYVVITASTSLALVDPRLEQAARSLGASPWRSAFEIILPNIRGGVLTGAIFAFIISWDEIVVTLFVSTRAVYTLPRRMWDGIRENVDPTVAAVAVVLMVMTTLAVGIAMAYSGRKAARGGES</sequence>
<dbReference type="InterPro" id="IPR000515">
    <property type="entry name" value="MetI-like"/>
</dbReference>
<dbReference type="SUPFAM" id="SSF161098">
    <property type="entry name" value="MetI-like"/>
    <property type="match status" value="1"/>
</dbReference>
<evidence type="ECO:0000256" key="4">
    <source>
        <dbReference type="ARBA" id="ARBA00022519"/>
    </source>
</evidence>
<evidence type="ECO:0000256" key="7">
    <source>
        <dbReference type="ARBA" id="ARBA00023136"/>
    </source>
</evidence>
<dbReference type="KEGG" id="kmn:HW532_16270"/>
<keyword evidence="4" id="KW-0997">Cell inner membrane</keyword>
<dbReference type="Gene3D" id="1.10.3720.10">
    <property type="entry name" value="MetI-like"/>
    <property type="match status" value="1"/>
</dbReference>
<evidence type="ECO:0000256" key="1">
    <source>
        <dbReference type="ARBA" id="ARBA00004429"/>
    </source>
</evidence>
<evidence type="ECO:0000313" key="11">
    <source>
        <dbReference type="Proteomes" id="UP000593594"/>
    </source>
</evidence>
<dbReference type="PANTHER" id="PTHR43357:SF4">
    <property type="entry name" value="INNER MEMBRANE ABC TRANSPORTER PERMEASE PROTEIN YDCV"/>
    <property type="match status" value="1"/>
</dbReference>
<dbReference type="AlphaFoldDB" id="A0A7S8C654"/>
<keyword evidence="2 8" id="KW-0813">Transport</keyword>
<dbReference type="PANTHER" id="PTHR43357">
    <property type="entry name" value="INNER MEMBRANE ABC TRANSPORTER PERMEASE PROTEIN YDCV"/>
    <property type="match status" value="1"/>
</dbReference>
<evidence type="ECO:0000313" key="10">
    <source>
        <dbReference type="EMBL" id="QPC44111.1"/>
    </source>
</evidence>
<feature type="transmembrane region" description="Helical" evidence="8">
    <location>
        <begin position="103"/>
        <end position="124"/>
    </location>
</feature>
<keyword evidence="11" id="KW-1185">Reference proteome</keyword>
<feature type="transmembrane region" description="Helical" evidence="8">
    <location>
        <begin position="235"/>
        <end position="256"/>
    </location>
</feature>
<keyword evidence="3" id="KW-1003">Cell membrane</keyword>
<dbReference type="Pfam" id="PF00528">
    <property type="entry name" value="BPD_transp_1"/>
    <property type="match status" value="1"/>
</dbReference>
<evidence type="ECO:0000256" key="3">
    <source>
        <dbReference type="ARBA" id="ARBA00022475"/>
    </source>
</evidence>
<dbReference type="Proteomes" id="UP000593594">
    <property type="component" value="Chromosome"/>
</dbReference>
<protein>
    <submittedName>
        <fullName evidence="10">ABC transporter permease</fullName>
    </submittedName>
</protein>
<evidence type="ECO:0000256" key="5">
    <source>
        <dbReference type="ARBA" id="ARBA00022692"/>
    </source>
</evidence>
<feature type="transmembrane region" description="Helical" evidence="8">
    <location>
        <begin position="12"/>
        <end position="34"/>
    </location>
</feature>
<feature type="transmembrane region" description="Helical" evidence="8">
    <location>
        <begin position="71"/>
        <end position="91"/>
    </location>
</feature>
<gene>
    <name evidence="10" type="ORF">HW532_16270</name>
</gene>
<feature type="domain" description="ABC transmembrane type-1" evidence="9">
    <location>
        <begin position="65"/>
        <end position="253"/>
    </location>
</feature>
<dbReference type="RefSeq" id="WP_213161476.1">
    <property type="nucleotide sequence ID" value="NZ_CP058214.1"/>
</dbReference>
<keyword evidence="7 8" id="KW-0472">Membrane</keyword>
<dbReference type="GO" id="GO:0005886">
    <property type="term" value="C:plasma membrane"/>
    <property type="evidence" value="ECO:0007669"/>
    <property type="project" value="UniProtKB-SubCell"/>
</dbReference>
<proteinExistence type="inferred from homology"/>
<evidence type="ECO:0000259" key="9">
    <source>
        <dbReference type="PROSITE" id="PS50928"/>
    </source>
</evidence>
<evidence type="ECO:0000256" key="2">
    <source>
        <dbReference type="ARBA" id="ARBA00022448"/>
    </source>
</evidence>
<dbReference type="GO" id="GO:0055085">
    <property type="term" value="P:transmembrane transport"/>
    <property type="evidence" value="ECO:0007669"/>
    <property type="project" value="InterPro"/>
</dbReference>
<keyword evidence="5 8" id="KW-0812">Transmembrane</keyword>
<dbReference type="InterPro" id="IPR035906">
    <property type="entry name" value="MetI-like_sf"/>
</dbReference>
<dbReference type="PROSITE" id="PS50928">
    <property type="entry name" value="ABC_TM1"/>
    <property type="match status" value="1"/>
</dbReference>
<evidence type="ECO:0000256" key="6">
    <source>
        <dbReference type="ARBA" id="ARBA00022989"/>
    </source>
</evidence>
<organism evidence="10 11">
    <name type="scientific">Kaustia mangrovi</name>
    <dbReference type="NCBI Taxonomy" id="2593653"/>
    <lineage>
        <taxon>Bacteria</taxon>
        <taxon>Pseudomonadati</taxon>
        <taxon>Pseudomonadota</taxon>
        <taxon>Alphaproteobacteria</taxon>
        <taxon>Hyphomicrobiales</taxon>
        <taxon>Parvibaculaceae</taxon>
        <taxon>Kaustia</taxon>
    </lineage>
</organism>
<dbReference type="CDD" id="cd06261">
    <property type="entry name" value="TM_PBP2"/>
    <property type="match status" value="1"/>
</dbReference>
<dbReference type="EMBL" id="CP058214">
    <property type="protein sequence ID" value="QPC44111.1"/>
    <property type="molecule type" value="Genomic_DNA"/>
</dbReference>
<name>A0A7S8C654_9HYPH</name>
<reference evidence="10 11" key="1">
    <citation type="submission" date="2020-06" db="EMBL/GenBank/DDBJ databases">
        <title>Genome sequence of 2 isolates from Red Sea Mangroves.</title>
        <authorList>
            <person name="Sefrji F."/>
            <person name="Michoud G."/>
            <person name="Merlino G."/>
            <person name="Daffonchio D."/>
        </authorList>
    </citation>
    <scope>NUCLEOTIDE SEQUENCE [LARGE SCALE GENOMIC DNA]</scope>
    <source>
        <strain evidence="10 11">R1DC25</strain>
    </source>
</reference>
<evidence type="ECO:0000256" key="8">
    <source>
        <dbReference type="RuleBase" id="RU363032"/>
    </source>
</evidence>
<accession>A0A7S8C654</accession>
<keyword evidence="6 8" id="KW-1133">Transmembrane helix</keyword>
<comment type="subcellular location">
    <subcellularLocation>
        <location evidence="1">Cell inner membrane</location>
        <topology evidence="1">Multi-pass membrane protein</topology>
    </subcellularLocation>
    <subcellularLocation>
        <location evidence="8">Cell membrane</location>
        <topology evidence="8">Multi-pass membrane protein</topology>
    </subcellularLocation>
</comment>
<comment type="similarity">
    <text evidence="8">Belongs to the binding-protein-dependent transport system permease family.</text>
</comment>